<dbReference type="SUPFAM" id="SSF51430">
    <property type="entry name" value="NAD(P)-linked oxidoreductase"/>
    <property type="match status" value="1"/>
</dbReference>
<accession>A0A5S9Q8H2</accession>
<name>A0A5S9Q8H2_9HYPH</name>
<evidence type="ECO:0000313" key="8">
    <source>
        <dbReference type="EMBL" id="CAA0113626.1"/>
    </source>
</evidence>
<dbReference type="PIRSF" id="PIRSF000097">
    <property type="entry name" value="AKR"/>
    <property type="match status" value="1"/>
</dbReference>
<dbReference type="GO" id="GO:1990002">
    <property type="term" value="F:methylglyoxal reductase (NADPH) (acetol producing) activity"/>
    <property type="evidence" value="ECO:0007669"/>
    <property type="project" value="TreeGrafter"/>
</dbReference>
<dbReference type="EC" id="1.-.-.-" evidence="8"/>
<dbReference type="InterPro" id="IPR036812">
    <property type="entry name" value="NAD(P)_OxRdtase_dom_sf"/>
</dbReference>
<evidence type="ECO:0000256" key="5">
    <source>
        <dbReference type="PIRSR" id="PIRSR000097-2"/>
    </source>
</evidence>
<evidence type="ECO:0000256" key="3">
    <source>
        <dbReference type="ARBA" id="ARBA00023002"/>
    </source>
</evidence>
<keyword evidence="3 8" id="KW-0560">Oxidoreductase</keyword>
<evidence type="ECO:0000256" key="6">
    <source>
        <dbReference type="PIRSR" id="PIRSR000097-3"/>
    </source>
</evidence>
<dbReference type="PANTHER" id="PTHR43827">
    <property type="entry name" value="2,5-DIKETO-D-GLUCONIC ACID REDUCTASE"/>
    <property type="match status" value="1"/>
</dbReference>
<gene>
    <name evidence="8" type="ORF">STARVERO_04232</name>
</gene>
<proteinExistence type="inferred from homology"/>
<dbReference type="InterPro" id="IPR018170">
    <property type="entry name" value="Aldo/ket_reductase_CS"/>
</dbReference>
<dbReference type="Proteomes" id="UP000433050">
    <property type="component" value="Unassembled WGS sequence"/>
</dbReference>
<dbReference type="InterPro" id="IPR023210">
    <property type="entry name" value="NADP_OxRdtase_dom"/>
</dbReference>
<reference evidence="8 9" key="1">
    <citation type="submission" date="2019-12" db="EMBL/GenBank/DDBJ databases">
        <authorList>
            <person name="Reyes-Prieto M."/>
        </authorList>
    </citation>
    <scope>NUCLEOTIDE SEQUENCE [LARGE SCALE GENOMIC DNA]</scope>
    <source>
        <strain evidence="8">HF14-78462</strain>
    </source>
</reference>
<protein>
    <submittedName>
        <fullName evidence="8">Putative oxidoreductase/MSMEI_2347</fullName>
        <ecNumber evidence="8">1.-.-.-</ecNumber>
    </submittedName>
</protein>
<dbReference type="Pfam" id="PF00248">
    <property type="entry name" value="Aldo_ket_red"/>
    <property type="match status" value="1"/>
</dbReference>
<dbReference type="InterPro" id="IPR020471">
    <property type="entry name" value="AKR"/>
</dbReference>
<dbReference type="PRINTS" id="PR00069">
    <property type="entry name" value="ALDKETRDTASE"/>
</dbReference>
<evidence type="ECO:0000259" key="7">
    <source>
        <dbReference type="Pfam" id="PF00248"/>
    </source>
</evidence>
<dbReference type="AlphaFoldDB" id="A0A5S9Q8H2"/>
<sequence>MSSHDCASILAKGVRIPQIGLGTWQLQGEALTRAVHAAAEAGYRHFDTAPRYENEASLGAALRGAGLGRDSYFLTTKVWHTELAAPALLRSAQASVERLGVGPVDLLLIHWPNPAVPLAETIGALREAQRMGLARNIGVSNFPLPLLEQAIALAEGGLLAQQCEYHPRLDQSALIARCRREDMAFVAYAPIGSGQLLENPVVTAMARAHGRSPAQIMLRWHVQQGVVAIPRSRDPARIAENISVMDFALSAAEMAALGALAAPRGRIFDPEWAPAWDDPSAAS</sequence>
<evidence type="ECO:0000256" key="4">
    <source>
        <dbReference type="PIRSR" id="PIRSR000097-1"/>
    </source>
</evidence>
<organism evidence="8 9">
    <name type="scientific">Starkeya nomas</name>
    <dbReference type="NCBI Taxonomy" id="2666134"/>
    <lineage>
        <taxon>Bacteria</taxon>
        <taxon>Pseudomonadati</taxon>
        <taxon>Pseudomonadota</taxon>
        <taxon>Alphaproteobacteria</taxon>
        <taxon>Hyphomicrobiales</taxon>
        <taxon>Xanthobacteraceae</taxon>
        <taxon>Starkeya</taxon>
    </lineage>
</organism>
<evidence type="ECO:0000256" key="1">
    <source>
        <dbReference type="ARBA" id="ARBA00007905"/>
    </source>
</evidence>
<comment type="similarity">
    <text evidence="1">Belongs to the aldo/keto reductase family.</text>
</comment>
<dbReference type="EMBL" id="CACSAS010000001">
    <property type="protein sequence ID" value="CAA0113626.1"/>
    <property type="molecule type" value="Genomic_DNA"/>
</dbReference>
<feature type="active site" description="Proton donor" evidence="4">
    <location>
        <position position="52"/>
    </location>
</feature>
<dbReference type="Gene3D" id="3.20.20.100">
    <property type="entry name" value="NADP-dependent oxidoreductase domain"/>
    <property type="match status" value="1"/>
</dbReference>
<evidence type="ECO:0000256" key="2">
    <source>
        <dbReference type="ARBA" id="ARBA00022857"/>
    </source>
</evidence>
<evidence type="ECO:0000313" key="9">
    <source>
        <dbReference type="Proteomes" id="UP000433050"/>
    </source>
</evidence>
<keyword evidence="2" id="KW-0521">NADP</keyword>
<dbReference type="RefSeq" id="WP_159601403.1">
    <property type="nucleotide sequence ID" value="NZ_CACSAS010000001.1"/>
</dbReference>
<dbReference type="PROSITE" id="PS00062">
    <property type="entry name" value="ALDOKETO_REDUCTASE_2"/>
    <property type="match status" value="1"/>
</dbReference>
<feature type="site" description="Lowers pKa of active site Tyr" evidence="6">
    <location>
        <position position="77"/>
    </location>
</feature>
<dbReference type="PANTHER" id="PTHR43827:SF3">
    <property type="entry name" value="NADP-DEPENDENT OXIDOREDUCTASE DOMAIN-CONTAINING PROTEIN"/>
    <property type="match status" value="1"/>
</dbReference>
<dbReference type="GO" id="GO:0051596">
    <property type="term" value="P:methylglyoxal catabolic process"/>
    <property type="evidence" value="ECO:0007669"/>
    <property type="project" value="TreeGrafter"/>
</dbReference>
<feature type="binding site" evidence="5">
    <location>
        <position position="110"/>
    </location>
    <ligand>
        <name>substrate</name>
    </ligand>
</feature>
<keyword evidence="9" id="KW-1185">Reference proteome</keyword>
<dbReference type="PROSITE" id="PS00798">
    <property type="entry name" value="ALDOKETO_REDUCTASE_1"/>
    <property type="match status" value="1"/>
</dbReference>
<feature type="domain" description="NADP-dependent oxidoreductase" evidence="7">
    <location>
        <begin position="19"/>
        <end position="260"/>
    </location>
</feature>
<dbReference type="PROSITE" id="PS00063">
    <property type="entry name" value="ALDOKETO_REDUCTASE_3"/>
    <property type="match status" value="1"/>
</dbReference>